<dbReference type="GO" id="GO:0060005">
    <property type="term" value="P:vestibular reflex"/>
    <property type="evidence" value="ECO:0007669"/>
    <property type="project" value="TreeGrafter"/>
</dbReference>
<dbReference type="PANTHER" id="PTHR23302">
    <property type="entry name" value="TRANSMEMBRANE CHANNEL-RELATED"/>
    <property type="match status" value="1"/>
</dbReference>
<evidence type="ECO:0000256" key="3">
    <source>
        <dbReference type="ARBA" id="ARBA00022692"/>
    </source>
</evidence>
<name>A0A7K9H979_9PICI</name>
<dbReference type="EMBL" id="VWZO01001840">
    <property type="protein sequence ID" value="NXH10409.1"/>
    <property type="molecule type" value="Genomic_DNA"/>
</dbReference>
<dbReference type="GO" id="GO:0008381">
    <property type="term" value="F:mechanosensitive monoatomic ion channel activity"/>
    <property type="evidence" value="ECO:0007669"/>
    <property type="project" value="TreeGrafter"/>
</dbReference>
<dbReference type="GO" id="GO:0050910">
    <property type="term" value="P:detection of mechanical stimulus involved in sensory perception of sound"/>
    <property type="evidence" value="ECO:0007669"/>
    <property type="project" value="TreeGrafter"/>
</dbReference>
<evidence type="ECO:0000256" key="4">
    <source>
        <dbReference type="ARBA" id="ARBA00022989"/>
    </source>
</evidence>
<evidence type="ECO:0000256" key="2">
    <source>
        <dbReference type="ARBA" id="ARBA00006510"/>
    </source>
</evidence>
<dbReference type="Pfam" id="PF07810">
    <property type="entry name" value="TMC"/>
    <property type="match status" value="1"/>
</dbReference>
<comment type="subcellular location">
    <subcellularLocation>
        <location evidence="1 6">Membrane</location>
        <topology evidence="1 6">Multi-pass membrane protein</topology>
    </subcellularLocation>
</comment>
<feature type="non-terminal residue" evidence="8">
    <location>
        <position position="1"/>
    </location>
</feature>
<keyword evidence="4 6" id="KW-1133">Transmembrane helix</keyword>
<dbReference type="InterPro" id="IPR038900">
    <property type="entry name" value="TMC"/>
</dbReference>
<accession>A0A7K9H979</accession>
<comment type="similarity">
    <text evidence="2 6">Belongs to the TMC family.</text>
</comment>
<feature type="transmembrane region" description="Helical" evidence="6">
    <location>
        <begin position="24"/>
        <end position="45"/>
    </location>
</feature>
<gene>
    <name evidence="8" type="primary">Tmc1</name>
    <name evidence="8" type="ORF">BUCCAP_R07318</name>
</gene>
<comment type="caution">
    <text evidence="8">The sequence shown here is derived from an EMBL/GenBank/DDBJ whole genome shotgun (WGS) entry which is preliminary data.</text>
</comment>
<comment type="caution">
    <text evidence="6">Lacks conserved residue(s) required for the propagation of feature annotation.</text>
</comment>
<protein>
    <recommendedName>
        <fullName evidence="6">Transmembrane channel-like protein</fullName>
    </recommendedName>
</protein>
<dbReference type="GO" id="GO:0005245">
    <property type="term" value="F:voltage-gated calcium channel activity"/>
    <property type="evidence" value="ECO:0007669"/>
    <property type="project" value="TreeGrafter"/>
</dbReference>
<evidence type="ECO:0000259" key="7">
    <source>
        <dbReference type="Pfam" id="PF07810"/>
    </source>
</evidence>
<dbReference type="GO" id="GO:0005886">
    <property type="term" value="C:plasma membrane"/>
    <property type="evidence" value="ECO:0007669"/>
    <property type="project" value="InterPro"/>
</dbReference>
<feature type="non-terminal residue" evidence="8">
    <location>
        <position position="242"/>
    </location>
</feature>
<keyword evidence="3 6" id="KW-0812">Transmembrane</keyword>
<sequence length="242" mass="27711">QEAIVEEQESRKEENIHLTRFLRVLANFLALCTLAGSGYLIFFVVRRSQKFALEGLENYGWWERNEVRASSFLKTGPRTDPWGTPLVTGHQLEVAPFTTTLCALSSSQFLIHRRVILPKPLATNFFIRMLWETVSKALLKSSLYNGTIPENSTAPPIQVDPADVPRGPCWETMVGQEFVRLTVSDTMTTYITILIGDFLRAVFVRFFNYCWCWDLEYGFPSYSEFDISGNVLGLIFNQGMIW</sequence>
<evidence type="ECO:0000313" key="9">
    <source>
        <dbReference type="Proteomes" id="UP000534107"/>
    </source>
</evidence>
<evidence type="ECO:0000256" key="6">
    <source>
        <dbReference type="RuleBase" id="RU310713"/>
    </source>
</evidence>
<evidence type="ECO:0000256" key="5">
    <source>
        <dbReference type="ARBA" id="ARBA00023136"/>
    </source>
</evidence>
<organism evidence="8 9">
    <name type="scientific">Bucco capensis</name>
    <name type="common">collared puffbird</name>
    <dbReference type="NCBI Taxonomy" id="135168"/>
    <lineage>
        <taxon>Eukaryota</taxon>
        <taxon>Metazoa</taxon>
        <taxon>Chordata</taxon>
        <taxon>Craniata</taxon>
        <taxon>Vertebrata</taxon>
        <taxon>Euteleostomi</taxon>
        <taxon>Archelosauria</taxon>
        <taxon>Archosauria</taxon>
        <taxon>Dinosauria</taxon>
        <taxon>Saurischia</taxon>
        <taxon>Theropoda</taxon>
        <taxon>Coelurosauria</taxon>
        <taxon>Aves</taxon>
        <taxon>Neognathae</taxon>
        <taxon>Neoaves</taxon>
        <taxon>Telluraves</taxon>
        <taxon>Coraciimorphae</taxon>
        <taxon>Piciformes</taxon>
        <taxon>Bucconidae</taxon>
        <taxon>Bucco</taxon>
    </lineage>
</organism>
<reference evidence="8 9" key="1">
    <citation type="submission" date="2019-09" db="EMBL/GenBank/DDBJ databases">
        <title>Bird 10,000 Genomes (B10K) Project - Family phase.</title>
        <authorList>
            <person name="Zhang G."/>
        </authorList>
    </citation>
    <scope>NUCLEOTIDE SEQUENCE [LARGE SCALE GENOMIC DNA]</scope>
    <source>
        <strain evidence="8">B10K-DU-001-16</strain>
        <tissue evidence="8">Muscle</tissue>
    </source>
</reference>
<dbReference type="PANTHER" id="PTHR23302:SF18">
    <property type="entry name" value="TRANSMEMBRANE CHANNEL-LIKE PROTEIN 1"/>
    <property type="match status" value="1"/>
</dbReference>
<evidence type="ECO:0000313" key="8">
    <source>
        <dbReference type="EMBL" id="NXH10409.1"/>
    </source>
</evidence>
<dbReference type="AlphaFoldDB" id="A0A7K9H979"/>
<dbReference type="Proteomes" id="UP000534107">
    <property type="component" value="Unassembled WGS sequence"/>
</dbReference>
<keyword evidence="9" id="KW-1185">Reference proteome</keyword>
<evidence type="ECO:0000256" key="1">
    <source>
        <dbReference type="ARBA" id="ARBA00004141"/>
    </source>
</evidence>
<proteinExistence type="inferred from homology"/>
<dbReference type="OrthoDB" id="5831905at2759"/>
<dbReference type="InterPro" id="IPR012496">
    <property type="entry name" value="TMC_dom"/>
</dbReference>
<feature type="domain" description="TMC" evidence="7">
    <location>
        <begin position="169"/>
        <end position="242"/>
    </location>
</feature>
<keyword evidence="5 6" id="KW-0472">Membrane</keyword>